<dbReference type="EMBL" id="FZNQ01000022">
    <property type="protein sequence ID" value="SNR61739.1"/>
    <property type="molecule type" value="Genomic_DNA"/>
</dbReference>
<evidence type="ECO:0000313" key="1">
    <source>
        <dbReference type="EMBL" id="SNR61739.1"/>
    </source>
</evidence>
<proteinExistence type="predicted"/>
<reference evidence="1 2" key="1">
    <citation type="submission" date="2017-06" db="EMBL/GenBank/DDBJ databases">
        <authorList>
            <person name="Kim H.J."/>
            <person name="Triplett B.A."/>
        </authorList>
    </citation>
    <scope>NUCLEOTIDE SEQUENCE [LARGE SCALE GENOMIC DNA]</scope>
    <source>
        <strain evidence="1 2">DSM 8800</strain>
    </source>
</reference>
<protein>
    <recommendedName>
        <fullName evidence="3">Transposase DDE domain-containing protein</fullName>
    </recommendedName>
</protein>
<dbReference type="OrthoDB" id="350565at2157"/>
<gene>
    <name evidence="1" type="ORF">SAMN06264855_12227</name>
</gene>
<dbReference type="Proteomes" id="UP000198397">
    <property type="component" value="Unassembled WGS sequence"/>
</dbReference>
<evidence type="ECO:0008006" key="3">
    <source>
        <dbReference type="Google" id="ProtNLM"/>
    </source>
</evidence>
<dbReference type="RefSeq" id="WP_089385728.1">
    <property type="nucleotide sequence ID" value="NZ_FZNQ01000022.1"/>
</dbReference>
<sequence>MATHTDQFASMTRHANKDRVDEFTSFNPSATDDIVISHPNGGRSEIELQKPLLVAMARENKYEPCSDETDGDECVDRIFDEALCDVAELALDTAGLNENLVALPKLRALMIRVARNLDSFEELSTHISQYSPEEIEDFGLHTAYGTSTYTKAAKKLRKEDTFELLIEATFITVHALFWNGVPIPESVKNQYDLSYDAGPAASDFSRGTRQLALYTLAEDLIEIVVSNLDFQRSANKSRELRSLLGVFAHAAYNGESIENYDQTAQHSFELDSAFSGPTIREHIDGLYLWQIEEMFDDINQALLEYVIDSGIVSRPVLISYDLTNIQSLELEEYDESFLTEDGRWRFVSLSFTDPDLEFAFGLRLLKSEAQRARVLKNFLRSLTSMADVELLMADRGFDGREDIEACRAFVPGRWVILAQDYSDTRDDDYAELREELKPGGTAVVQDAGYENLHPPVRLIGYSGSTDDTVGPVRAFYTDMDVPSDKEQQKELITQINFRYNQRAKIESMFRMAKNAFDVSTDTDKAARKSFYFHMSVLFYNLYKIVNTVPAPNNGLELDTTQKELLEVIRNLAFRGPTRPTALTYLLEHS</sequence>
<accession>A0A238XUR1</accession>
<dbReference type="AlphaFoldDB" id="A0A238XUR1"/>
<organism evidence="1 2">
    <name type="scientific">Halorubrum vacuolatum</name>
    <name type="common">Natronobacterium vacuolatum</name>
    <dbReference type="NCBI Taxonomy" id="63740"/>
    <lineage>
        <taxon>Archaea</taxon>
        <taxon>Methanobacteriati</taxon>
        <taxon>Methanobacteriota</taxon>
        <taxon>Stenosarchaea group</taxon>
        <taxon>Halobacteria</taxon>
        <taxon>Halobacteriales</taxon>
        <taxon>Haloferacaceae</taxon>
        <taxon>Halorubrum</taxon>
    </lineage>
</organism>
<keyword evidence="2" id="KW-1185">Reference proteome</keyword>
<name>A0A238XUR1_HALVU</name>
<evidence type="ECO:0000313" key="2">
    <source>
        <dbReference type="Proteomes" id="UP000198397"/>
    </source>
</evidence>